<keyword evidence="7" id="KW-1185">Reference proteome</keyword>
<dbReference type="EMBL" id="JAHCVK010000001">
    <property type="protein sequence ID" value="MBT0652075.1"/>
    <property type="molecule type" value="Genomic_DNA"/>
</dbReference>
<keyword evidence="4" id="KW-0804">Transcription</keyword>
<dbReference type="PRINTS" id="PR00039">
    <property type="entry name" value="HTHLYSR"/>
</dbReference>
<evidence type="ECO:0000256" key="3">
    <source>
        <dbReference type="ARBA" id="ARBA00023125"/>
    </source>
</evidence>
<dbReference type="Pfam" id="PF00126">
    <property type="entry name" value="HTH_1"/>
    <property type="match status" value="1"/>
</dbReference>
<dbReference type="InterPro" id="IPR005119">
    <property type="entry name" value="LysR_subst-bd"/>
</dbReference>
<comment type="similarity">
    <text evidence="1">Belongs to the LysR transcriptional regulatory family.</text>
</comment>
<dbReference type="PANTHER" id="PTHR30126:SF91">
    <property type="entry name" value="LYSR FAMILY TRANSCRIPTIONAL REGULATOR"/>
    <property type="match status" value="1"/>
</dbReference>
<reference evidence="6 7" key="1">
    <citation type="submission" date="2021-05" db="EMBL/GenBank/DDBJ databases">
        <title>The draft genome of Geobacter luticola JCM 17780.</title>
        <authorList>
            <person name="Xu Z."/>
            <person name="Masuda Y."/>
            <person name="Itoh H."/>
            <person name="Senoo K."/>
        </authorList>
    </citation>
    <scope>NUCLEOTIDE SEQUENCE [LARGE SCALE GENOMIC DNA]</scope>
    <source>
        <strain evidence="6 7">JCM 17780</strain>
    </source>
</reference>
<dbReference type="Gene3D" id="3.40.190.10">
    <property type="entry name" value="Periplasmic binding protein-like II"/>
    <property type="match status" value="2"/>
</dbReference>
<proteinExistence type="inferred from homology"/>
<protein>
    <submittedName>
        <fullName evidence="6">LysR family transcriptional regulator</fullName>
    </submittedName>
</protein>
<evidence type="ECO:0000259" key="5">
    <source>
        <dbReference type="PROSITE" id="PS50931"/>
    </source>
</evidence>
<evidence type="ECO:0000313" key="6">
    <source>
        <dbReference type="EMBL" id="MBT0652075.1"/>
    </source>
</evidence>
<keyword evidence="3" id="KW-0238">DNA-binding</keyword>
<name>A0ABS5S9L6_9BACT</name>
<organism evidence="6 7">
    <name type="scientific">Geomobilimonas luticola</name>
    <dbReference type="NCBI Taxonomy" id="1114878"/>
    <lineage>
        <taxon>Bacteria</taxon>
        <taxon>Pseudomonadati</taxon>
        <taxon>Thermodesulfobacteriota</taxon>
        <taxon>Desulfuromonadia</taxon>
        <taxon>Geobacterales</taxon>
        <taxon>Geobacteraceae</taxon>
        <taxon>Geomobilimonas</taxon>
    </lineage>
</organism>
<accession>A0ABS5S9L6</accession>
<dbReference type="PANTHER" id="PTHR30126">
    <property type="entry name" value="HTH-TYPE TRANSCRIPTIONAL REGULATOR"/>
    <property type="match status" value="1"/>
</dbReference>
<evidence type="ECO:0000256" key="1">
    <source>
        <dbReference type="ARBA" id="ARBA00009437"/>
    </source>
</evidence>
<gene>
    <name evidence="6" type="ORF">KI810_03340</name>
</gene>
<evidence type="ECO:0000256" key="2">
    <source>
        <dbReference type="ARBA" id="ARBA00023015"/>
    </source>
</evidence>
<sequence>MDFVLLKTFLKVAAVGSITKAAAVLFVTQSAVSRRIKLLEEYVGSPLFERAGTVLKPTAAGQLLIDRGRKILEIEHDFFDNLTTRQDKQKISFCCTPSLGMHRLSGFLGSFVASHGKTIDLSCVFTMPEEALAGIDSGRFDLALIEHCDEVDLKNHVTHQLPDDEVVFVSSPSRGIPEGEVGVERLFEERLYLKNQHGCAKRFIDKNLRTLERSCGDFAGVVYFDDLSFVINEVLAGNGISFVSKGFVEKELRAGQLVSHRVAGFHHFRPRTMILAREHLSPLVESFVQALFAEFRISGSCRSGTKAASGA</sequence>
<dbReference type="PROSITE" id="PS50931">
    <property type="entry name" value="HTH_LYSR"/>
    <property type="match status" value="1"/>
</dbReference>
<dbReference type="InterPro" id="IPR000847">
    <property type="entry name" value="LysR_HTH_N"/>
</dbReference>
<dbReference type="Gene3D" id="1.10.10.10">
    <property type="entry name" value="Winged helix-like DNA-binding domain superfamily/Winged helix DNA-binding domain"/>
    <property type="match status" value="1"/>
</dbReference>
<keyword evidence="2" id="KW-0805">Transcription regulation</keyword>
<evidence type="ECO:0000256" key="4">
    <source>
        <dbReference type="ARBA" id="ARBA00023163"/>
    </source>
</evidence>
<dbReference type="Pfam" id="PF03466">
    <property type="entry name" value="LysR_substrate"/>
    <property type="match status" value="1"/>
</dbReference>
<dbReference type="SUPFAM" id="SSF53850">
    <property type="entry name" value="Periplasmic binding protein-like II"/>
    <property type="match status" value="1"/>
</dbReference>
<dbReference type="SUPFAM" id="SSF46785">
    <property type="entry name" value="Winged helix' DNA-binding domain"/>
    <property type="match status" value="1"/>
</dbReference>
<dbReference type="Proteomes" id="UP000756860">
    <property type="component" value="Unassembled WGS sequence"/>
</dbReference>
<dbReference type="NCBIfam" id="NF041036">
    <property type="entry name" value="decaheme_TF"/>
    <property type="match status" value="1"/>
</dbReference>
<evidence type="ECO:0000313" key="7">
    <source>
        <dbReference type="Proteomes" id="UP000756860"/>
    </source>
</evidence>
<dbReference type="InterPro" id="IPR036390">
    <property type="entry name" value="WH_DNA-bd_sf"/>
</dbReference>
<comment type="caution">
    <text evidence="6">The sequence shown here is derived from an EMBL/GenBank/DDBJ whole genome shotgun (WGS) entry which is preliminary data.</text>
</comment>
<dbReference type="CDD" id="cd05466">
    <property type="entry name" value="PBP2_LTTR_substrate"/>
    <property type="match status" value="1"/>
</dbReference>
<feature type="domain" description="HTH lysR-type" evidence="5">
    <location>
        <begin position="1"/>
        <end position="58"/>
    </location>
</feature>
<dbReference type="InterPro" id="IPR036388">
    <property type="entry name" value="WH-like_DNA-bd_sf"/>
</dbReference>
<dbReference type="RefSeq" id="WP_214174041.1">
    <property type="nucleotide sequence ID" value="NZ_JAHCVK010000001.1"/>
</dbReference>